<dbReference type="RefSeq" id="WP_167920497.1">
    <property type="nucleotide sequence ID" value="NZ_JAAVJS010000750.1"/>
</dbReference>
<dbReference type="Pfam" id="PF14595">
    <property type="entry name" value="Thioredoxin_9"/>
    <property type="match status" value="1"/>
</dbReference>
<gene>
    <name evidence="1" type="ORF">HC176_18855</name>
</gene>
<dbReference type="Proteomes" id="UP000760545">
    <property type="component" value="Unassembled WGS sequence"/>
</dbReference>
<sequence length="85" mass="10317">MTFEQYSSYFETIKITPLEEQEKPYDNPDYLDYTKLNWSRMNRWLKTGKITEELKNTLQQIYKPQHWIVITEPWCGDAAHITPFL</sequence>
<comment type="caution">
    <text evidence="1">The sequence shown here is derived from an EMBL/GenBank/DDBJ whole genome shotgun (WGS) entry which is preliminary data.</text>
</comment>
<evidence type="ECO:0000313" key="2">
    <source>
        <dbReference type="Proteomes" id="UP000760545"/>
    </source>
</evidence>
<protein>
    <recommendedName>
        <fullName evidence="3">Thioredoxin</fullName>
    </recommendedName>
</protein>
<proteinExistence type="predicted"/>
<keyword evidence="2" id="KW-1185">Reference proteome</keyword>
<evidence type="ECO:0000313" key="1">
    <source>
        <dbReference type="EMBL" id="NJX17534.1"/>
    </source>
</evidence>
<evidence type="ECO:0008006" key="3">
    <source>
        <dbReference type="Google" id="ProtNLM"/>
    </source>
</evidence>
<dbReference type="EMBL" id="JAAVJS010000750">
    <property type="protein sequence ID" value="NJX17534.1"/>
    <property type="molecule type" value="Genomic_DNA"/>
</dbReference>
<organism evidence="1 2">
    <name type="scientific">Tamlana crocina</name>
    <dbReference type="NCBI Taxonomy" id="393006"/>
    <lineage>
        <taxon>Bacteria</taxon>
        <taxon>Pseudomonadati</taxon>
        <taxon>Bacteroidota</taxon>
        <taxon>Flavobacteriia</taxon>
        <taxon>Flavobacteriales</taxon>
        <taxon>Flavobacteriaceae</taxon>
        <taxon>Tamlana</taxon>
    </lineage>
</organism>
<accession>A0ABX1DKJ7</accession>
<reference evidence="1 2" key="1">
    <citation type="submission" date="2020-03" db="EMBL/GenBank/DDBJ databases">
        <title>Tamlana sp. nov, isolated from XXX.</title>
        <authorList>
            <person name="Cao W.R."/>
        </authorList>
    </citation>
    <scope>NUCLEOTIDE SEQUENCE [LARGE SCALE GENOMIC DNA]</scope>
    <source>
        <strain evidence="1 2">HST1-43</strain>
    </source>
</reference>
<name>A0ABX1DKJ7_9FLAO</name>